<evidence type="ECO:0000256" key="8">
    <source>
        <dbReference type="SAM" id="Phobius"/>
    </source>
</evidence>
<dbReference type="Gene3D" id="6.10.340.10">
    <property type="match status" value="1"/>
</dbReference>
<dbReference type="InterPro" id="IPR036890">
    <property type="entry name" value="HATPase_C_sf"/>
</dbReference>
<dbReference type="SUPFAM" id="SSF55874">
    <property type="entry name" value="ATPase domain of HSP90 chaperone/DNA topoisomerase II/histidine kinase"/>
    <property type="match status" value="1"/>
</dbReference>
<comment type="catalytic activity">
    <reaction evidence="1">
        <text>ATP + protein L-histidine = ADP + protein N-phospho-L-histidine.</text>
        <dbReference type="EC" id="2.7.13.3"/>
    </reaction>
</comment>
<feature type="domain" description="Histidine kinase" evidence="9">
    <location>
        <begin position="337"/>
        <end position="581"/>
    </location>
</feature>
<evidence type="ECO:0000313" key="11">
    <source>
        <dbReference type="EMBL" id="MBE9116331.1"/>
    </source>
</evidence>
<dbReference type="CDD" id="cd06225">
    <property type="entry name" value="HAMP"/>
    <property type="match status" value="1"/>
</dbReference>
<comment type="caution">
    <text evidence="11">The sequence shown here is derived from an EMBL/GenBank/DDBJ whole genome shotgun (WGS) entry which is preliminary data.</text>
</comment>
<feature type="transmembrane region" description="Helical" evidence="8">
    <location>
        <begin position="52"/>
        <end position="75"/>
    </location>
</feature>
<dbReference type="Gene3D" id="3.30.565.10">
    <property type="entry name" value="Histidine kinase-like ATPase, C-terminal domain"/>
    <property type="match status" value="1"/>
</dbReference>
<dbReference type="AlphaFoldDB" id="A0A8J7DWA3"/>
<dbReference type="GO" id="GO:0000160">
    <property type="term" value="P:phosphorelay signal transduction system"/>
    <property type="evidence" value="ECO:0007669"/>
    <property type="project" value="UniProtKB-KW"/>
</dbReference>
<comment type="subcellular location">
    <subcellularLocation>
        <location evidence="2">Membrane</location>
    </subcellularLocation>
</comment>
<evidence type="ECO:0000259" key="10">
    <source>
        <dbReference type="PROSITE" id="PS50885"/>
    </source>
</evidence>
<dbReference type="InterPro" id="IPR003594">
    <property type="entry name" value="HATPase_dom"/>
</dbReference>
<dbReference type="InterPro" id="IPR003660">
    <property type="entry name" value="HAMP_dom"/>
</dbReference>
<evidence type="ECO:0000256" key="6">
    <source>
        <dbReference type="ARBA" id="ARBA00022777"/>
    </source>
</evidence>
<evidence type="ECO:0000256" key="1">
    <source>
        <dbReference type="ARBA" id="ARBA00000085"/>
    </source>
</evidence>
<dbReference type="RefSeq" id="WP_194029424.1">
    <property type="nucleotide sequence ID" value="NZ_JADEWZ010000013.1"/>
</dbReference>
<keyword evidence="8" id="KW-0472">Membrane</keyword>
<dbReference type="InterPro" id="IPR005467">
    <property type="entry name" value="His_kinase_dom"/>
</dbReference>
<dbReference type="InterPro" id="IPR004358">
    <property type="entry name" value="Sig_transdc_His_kin-like_C"/>
</dbReference>
<dbReference type="Gene3D" id="1.10.287.130">
    <property type="match status" value="1"/>
</dbReference>
<dbReference type="EC" id="2.7.13.3" evidence="3"/>
<dbReference type="PRINTS" id="PR00344">
    <property type="entry name" value="BCTRLSENSOR"/>
</dbReference>
<keyword evidence="5" id="KW-0808">Transferase</keyword>
<dbReference type="SMART" id="SM00304">
    <property type="entry name" value="HAMP"/>
    <property type="match status" value="1"/>
</dbReference>
<keyword evidence="12" id="KW-1185">Reference proteome</keyword>
<evidence type="ECO:0000256" key="4">
    <source>
        <dbReference type="ARBA" id="ARBA00022553"/>
    </source>
</evidence>
<dbReference type="SMART" id="SM00387">
    <property type="entry name" value="HATPase_c"/>
    <property type="match status" value="1"/>
</dbReference>
<evidence type="ECO:0000313" key="12">
    <source>
        <dbReference type="Proteomes" id="UP000654482"/>
    </source>
</evidence>
<keyword evidence="6 11" id="KW-0418">Kinase</keyword>
<keyword evidence="8" id="KW-1133">Transmembrane helix</keyword>
<dbReference type="Pfam" id="PF02518">
    <property type="entry name" value="HATPase_c"/>
    <property type="match status" value="1"/>
</dbReference>
<feature type="domain" description="HAMP" evidence="10">
    <location>
        <begin position="259"/>
        <end position="312"/>
    </location>
</feature>
<dbReference type="PROSITE" id="PS50109">
    <property type="entry name" value="HIS_KIN"/>
    <property type="match status" value="1"/>
</dbReference>
<proteinExistence type="predicted"/>
<dbReference type="GO" id="GO:0004673">
    <property type="term" value="F:protein histidine kinase activity"/>
    <property type="evidence" value="ECO:0007669"/>
    <property type="project" value="UniProtKB-EC"/>
</dbReference>
<dbReference type="Pfam" id="PF00672">
    <property type="entry name" value="HAMP"/>
    <property type="match status" value="1"/>
</dbReference>
<evidence type="ECO:0000256" key="5">
    <source>
        <dbReference type="ARBA" id="ARBA00022679"/>
    </source>
</evidence>
<sequence>MTKLYNLPTTDSSFVNYRRLDFSKLPPNPLEQTKIRLKQWLYRLRVGQKIGWGYASALSIAVVGTVTGLALGAYYQNHAWRQQHDARQKLELIHQLQTRLLTTQNRQQQLLVEPLAKFQGNYNQLLASETPLKQQWGALQTLLSRNANSQLLNKYQTVSDTYFQQLENEVQLANFNAPAAPGEIAAAKKQLLNFSQSPSALRFARLSEELNYLVRAAQRDQILAQQSFKTADSLRFALIALSLVLSVAIACLLSIYTSRAISNPLKALTQVAQKATQDSNFDLQAPLIMDDEVGVLADSLNQLIQQVKHLLEEQKNATAQQLIQNEKMSSLGQMVAGVVQEINTPVNYIYGNLLYANQYLNDLLSIIHAYSAEIPDTPPVVQEKLKEIEIDFLEEDLPKLMQSLKLGAARIRHMVSSLRNFSCLDDTEVQSIDIHTCLDSNLLILSNRLKQGISIEKNYGDIPIIEGYAGSLYQVFMNLLSNAIDAIEEGNEEHKLITIVTEVLERDRAVIRIADKGCGIHPEHQHKIFEPFFTTKSVRGGTGMGLSICRQIIEEKHGGTLTFESEVGVGAEFTVVLPIKHKAELALASSPFLAAVLAWEKQISAAESRGDIKSG</sequence>
<dbReference type="SUPFAM" id="SSF158472">
    <property type="entry name" value="HAMP domain-like"/>
    <property type="match status" value="1"/>
</dbReference>
<dbReference type="GO" id="GO:0016020">
    <property type="term" value="C:membrane"/>
    <property type="evidence" value="ECO:0007669"/>
    <property type="project" value="UniProtKB-SubCell"/>
</dbReference>
<dbReference type="PROSITE" id="PS50885">
    <property type="entry name" value="HAMP"/>
    <property type="match status" value="1"/>
</dbReference>
<reference evidence="11" key="1">
    <citation type="submission" date="2020-10" db="EMBL/GenBank/DDBJ databases">
        <authorList>
            <person name="Castelo-Branco R."/>
            <person name="Eusebio N."/>
            <person name="Adriana R."/>
            <person name="Vieira A."/>
            <person name="Brugerolle De Fraissinette N."/>
            <person name="Rezende De Castro R."/>
            <person name="Schneider M.P."/>
            <person name="Vasconcelos V."/>
            <person name="Leao P.N."/>
        </authorList>
    </citation>
    <scope>NUCLEOTIDE SEQUENCE</scope>
    <source>
        <strain evidence="11">LEGE 07157</strain>
    </source>
</reference>
<organism evidence="11 12">
    <name type="scientific">Lusitaniella coriacea LEGE 07157</name>
    <dbReference type="NCBI Taxonomy" id="945747"/>
    <lineage>
        <taxon>Bacteria</taxon>
        <taxon>Bacillati</taxon>
        <taxon>Cyanobacteriota</taxon>
        <taxon>Cyanophyceae</taxon>
        <taxon>Spirulinales</taxon>
        <taxon>Lusitaniellaceae</taxon>
        <taxon>Lusitaniella</taxon>
    </lineage>
</organism>
<evidence type="ECO:0000256" key="2">
    <source>
        <dbReference type="ARBA" id="ARBA00004370"/>
    </source>
</evidence>
<keyword evidence="4" id="KW-0597">Phosphoprotein</keyword>
<evidence type="ECO:0000256" key="3">
    <source>
        <dbReference type="ARBA" id="ARBA00012438"/>
    </source>
</evidence>
<dbReference type="PANTHER" id="PTHR43065">
    <property type="entry name" value="SENSOR HISTIDINE KINASE"/>
    <property type="match status" value="1"/>
</dbReference>
<accession>A0A8J7DWA3</accession>
<dbReference type="EMBL" id="JADEWZ010000013">
    <property type="protein sequence ID" value="MBE9116331.1"/>
    <property type="molecule type" value="Genomic_DNA"/>
</dbReference>
<protein>
    <recommendedName>
        <fullName evidence="3">histidine kinase</fullName>
        <ecNumber evidence="3">2.7.13.3</ecNumber>
    </recommendedName>
</protein>
<name>A0A8J7DWA3_9CYAN</name>
<evidence type="ECO:0000256" key="7">
    <source>
        <dbReference type="ARBA" id="ARBA00023012"/>
    </source>
</evidence>
<keyword evidence="7" id="KW-0902">Two-component regulatory system</keyword>
<evidence type="ECO:0000259" key="9">
    <source>
        <dbReference type="PROSITE" id="PS50109"/>
    </source>
</evidence>
<gene>
    <name evidence="11" type="ORF">IQ249_10520</name>
</gene>
<dbReference type="Proteomes" id="UP000654482">
    <property type="component" value="Unassembled WGS sequence"/>
</dbReference>
<dbReference type="PANTHER" id="PTHR43065:SF50">
    <property type="entry name" value="HISTIDINE KINASE"/>
    <property type="match status" value="1"/>
</dbReference>
<keyword evidence="8" id="KW-0812">Transmembrane</keyword>
<feature type="transmembrane region" description="Helical" evidence="8">
    <location>
        <begin position="236"/>
        <end position="256"/>
    </location>
</feature>